<keyword evidence="3 5" id="KW-1133">Transmembrane helix</keyword>
<gene>
    <name evidence="7" type="ORF">CWATWH0005_4650</name>
</gene>
<evidence type="ECO:0000256" key="5">
    <source>
        <dbReference type="SAM" id="Phobius"/>
    </source>
</evidence>
<sequence>MEAQNFTFKEKISHYLDDFNSPIGVIVNLIILGLILLSSGIFVIETYPLYDTTLKVLGKIDGVILSLFTIEYLIRFWCAESKVKFIFSIFFYRFTVYFTFICRFY</sequence>
<reference evidence="7 8" key="1">
    <citation type="submission" date="2013-01" db="EMBL/GenBank/DDBJ databases">
        <authorList>
            <person name="Bench S."/>
        </authorList>
    </citation>
    <scope>NUCLEOTIDE SEQUENCE [LARGE SCALE GENOMIC DNA]</scope>
    <source>
        <strain evidence="7 8">WH 0005</strain>
    </source>
</reference>
<evidence type="ECO:0000256" key="4">
    <source>
        <dbReference type="ARBA" id="ARBA00023136"/>
    </source>
</evidence>
<dbReference type="AlphaFoldDB" id="T2IZ78"/>
<keyword evidence="7" id="KW-0813">Transport</keyword>
<keyword evidence="7" id="KW-0407">Ion channel</keyword>
<feature type="transmembrane region" description="Helical" evidence="5">
    <location>
        <begin position="83"/>
        <end position="102"/>
    </location>
</feature>
<evidence type="ECO:0000256" key="1">
    <source>
        <dbReference type="ARBA" id="ARBA00004141"/>
    </source>
</evidence>
<feature type="transmembrane region" description="Helical" evidence="5">
    <location>
        <begin position="23"/>
        <end position="44"/>
    </location>
</feature>
<protein>
    <submittedName>
        <fullName evidence="7">Potassium voltage-gated channel subfamily KQT possible potassium channel, VIC family</fullName>
    </submittedName>
</protein>
<accession>T2IZ78</accession>
<proteinExistence type="predicted"/>
<dbReference type="Gene3D" id="1.20.120.350">
    <property type="entry name" value="Voltage-gated potassium channels. Chain C"/>
    <property type="match status" value="1"/>
</dbReference>
<organism evidence="7 8">
    <name type="scientific">Crocosphaera watsonii WH 0005</name>
    <dbReference type="NCBI Taxonomy" id="423472"/>
    <lineage>
        <taxon>Bacteria</taxon>
        <taxon>Bacillati</taxon>
        <taxon>Cyanobacteriota</taxon>
        <taxon>Cyanophyceae</taxon>
        <taxon>Oscillatoriophycideae</taxon>
        <taxon>Chroococcales</taxon>
        <taxon>Aphanothecaceae</taxon>
        <taxon>Crocosphaera</taxon>
    </lineage>
</organism>
<evidence type="ECO:0000313" key="8">
    <source>
        <dbReference type="Proteomes" id="UP000017981"/>
    </source>
</evidence>
<evidence type="ECO:0000313" key="7">
    <source>
        <dbReference type="EMBL" id="CCQ57415.1"/>
    </source>
</evidence>
<keyword evidence="7" id="KW-0406">Ion transport</keyword>
<dbReference type="GO" id="GO:0005216">
    <property type="term" value="F:monoatomic ion channel activity"/>
    <property type="evidence" value="ECO:0007669"/>
    <property type="project" value="InterPro"/>
</dbReference>
<dbReference type="InterPro" id="IPR027359">
    <property type="entry name" value="Volt_channel_dom_sf"/>
</dbReference>
<evidence type="ECO:0000256" key="3">
    <source>
        <dbReference type="ARBA" id="ARBA00022989"/>
    </source>
</evidence>
<feature type="domain" description="Ion transport" evidence="6">
    <location>
        <begin position="26"/>
        <end position="101"/>
    </location>
</feature>
<dbReference type="GO" id="GO:0016020">
    <property type="term" value="C:membrane"/>
    <property type="evidence" value="ECO:0007669"/>
    <property type="project" value="UniProtKB-SubCell"/>
</dbReference>
<dbReference type="Pfam" id="PF00520">
    <property type="entry name" value="Ion_trans"/>
    <property type="match status" value="1"/>
</dbReference>
<evidence type="ECO:0000256" key="2">
    <source>
        <dbReference type="ARBA" id="ARBA00022692"/>
    </source>
</evidence>
<dbReference type="Proteomes" id="UP000017981">
    <property type="component" value="Unassembled WGS sequence"/>
</dbReference>
<dbReference type="SUPFAM" id="SSF81324">
    <property type="entry name" value="Voltage-gated potassium channels"/>
    <property type="match status" value="1"/>
</dbReference>
<comment type="subcellular location">
    <subcellularLocation>
        <location evidence="1">Membrane</location>
        <topology evidence="1">Multi-pass membrane protein</topology>
    </subcellularLocation>
</comment>
<comment type="caution">
    <text evidence="7">The sequence shown here is derived from an EMBL/GenBank/DDBJ whole genome shotgun (WGS) entry which is preliminary data.</text>
</comment>
<reference evidence="7 8" key="2">
    <citation type="submission" date="2013-09" db="EMBL/GenBank/DDBJ databases">
        <title>Whole genome comparison of six Crocosphaera watsonii strains with differing phenotypes.</title>
        <authorList>
            <person name="Bench S.R."/>
            <person name="Heller P."/>
            <person name="Frank I."/>
            <person name="Arciniega M."/>
            <person name="Shilova I.N."/>
            <person name="Zehr J.P."/>
        </authorList>
    </citation>
    <scope>NUCLEOTIDE SEQUENCE [LARGE SCALE GENOMIC DNA]</scope>
    <source>
        <strain evidence="7 8">WH 0005</strain>
    </source>
</reference>
<dbReference type="InterPro" id="IPR005821">
    <property type="entry name" value="Ion_trans_dom"/>
</dbReference>
<dbReference type="EMBL" id="CAQL01000816">
    <property type="protein sequence ID" value="CCQ57415.1"/>
    <property type="molecule type" value="Genomic_DNA"/>
</dbReference>
<name>T2IZ78_CROWT</name>
<keyword evidence="2 5" id="KW-0812">Transmembrane</keyword>
<evidence type="ECO:0000259" key="6">
    <source>
        <dbReference type="Pfam" id="PF00520"/>
    </source>
</evidence>
<keyword evidence="4 5" id="KW-0472">Membrane</keyword>